<keyword evidence="9" id="KW-1185">Reference proteome</keyword>
<dbReference type="GO" id="GO:0005576">
    <property type="term" value="C:extracellular region"/>
    <property type="evidence" value="ECO:0007669"/>
    <property type="project" value="UniProtKB-ARBA"/>
</dbReference>
<gene>
    <name evidence="10" type="primary">LOC112542361</name>
</gene>
<dbReference type="Proteomes" id="UP000695026">
    <property type="component" value="Unplaced"/>
</dbReference>
<dbReference type="PRINTS" id="PR00722">
    <property type="entry name" value="CHYMOTRYPSIN"/>
</dbReference>
<dbReference type="PANTHER" id="PTHR24252:SF21">
    <property type="entry name" value="TRANSMEMBRANE SERINE PROTEASE 12"/>
    <property type="match status" value="1"/>
</dbReference>
<dbReference type="CDD" id="cd00190">
    <property type="entry name" value="Tryp_SPc"/>
    <property type="match status" value="1"/>
</dbReference>
<dbReference type="InterPro" id="IPR018114">
    <property type="entry name" value="TRYPSIN_HIS"/>
</dbReference>
<accession>A0A9F5MYA9</accession>
<dbReference type="PROSITE" id="PS00134">
    <property type="entry name" value="TRYPSIN_HIS"/>
    <property type="match status" value="1"/>
</dbReference>
<feature type="region of interest" description="Disordered" evidence="7">
    <location>
        <begin position="18"/>
        <end position="39"/>
    </location>
</feature>
<evidence type="ECO:0000256" key="1">
    <source>
        <dbReference type="ARBA" id="ARBA00009228"/>
    </source>
</evidence>
<proteinExistence type="inferred from homology"/>
<keyword evidence="4 6" id="KW-0720">Serine protease</keyword>
<sequence>MYIITNLGASNGCKVSKNRQLQETQKKKTRAPAYRNAERPRQLKRALRAALLTRRTTVKETEERARRHLLPGSKMIRKLRPSILSLLLLFLQLVPLSSASLKNELSNAEDTKEALQWNITWCRTSLPSFQYKAECGTRPLMDESTVGSRIIGGHDAELGAWPWQVSLQIHYSDGAYRHICAGALINNNSVLTAAHCIKNYVNPNMWKAVVGLHHLYKHLPYTTVYHVKYIIIHSDFEFGTFENDVALFRLTQLVKYNGYVQPICLPDAAHFQINKHKNPCYISGWGSTKEKGKGKHILQEAQVDIIPLQICNSYDWYAGTVSLNMICAGSESGHVDSCQGDSGGPLVCYFPDANKYYLIGITSSGFGCGRPKFPGLYVRTASYRNWIYSYISNKTNTAFLET</sequence>
<dbReference type="InterPro" id="IPR001254">
    <property type="entry name" value="Trypsin_dom"/>
</dbReference>
<dbReference type="PROSITE" id="PS00135">
    <property type="entry name" value="TRYPSIN_SER"/>
    <property type="match status" value="1"/>
</dbReference>
<evidence type="ECO:0000256" key="3">
    <source>
        <dbReference type="ARBA" id="ARBA00022801"/>
    </source>
</evidence>
<evidence type="ECO:0000259" key="8">
    <source>
        <dbReference type="PROSITE" id="PS50240"/>
    </source>
</evidence>
<evidence type="ECO:0000256" key="4">
    <source>
        <dbReference type="ARBA" id="ARBA00022825"/>
    </source>
</evidence>
<dbReference type="KEGG" id="pbi:112542361"/>
<dbReference type="PANTHER" id="PTHR24252">
    <property type="entry name" value="ACROSIN-RELATED"/>
    <property type="match status" value="1"/>
</dbReference>
<evidence type="ECO:0000313" key="10">
    <source>
        <dbReference type="RefSeq" id="XP_025030784.1"/>
    </source>
</evidence>
<dbReference type="InterPro" id="IPR009003">
    <property type="entry name" value="Peptidase_S1_PA"/>
</dbReference>
<reference evidence="10" key="1">
    <citation type="submission" date="2025-08" db="UniProtKB">
        <authorList>
            <consortium name="RefSeq"/>
        </authorList>
    </citation>
    <scope>IDENTIFICATION</scope>
    <source>
        <tissue evidence="10">Liver</tissue>
    </source>
</reference>
<dbReference type="Pfam" id="PF00089">
    <property type="entry name" value="Trypsin"/>
    <property type="match status" value="1"/>
</dbReference>
<dbReference type="InterPro" id="IPR043504">
    <property type="entry name" value="Peptidase_S1_PA_chymotrypsin"/>
</dbReference>
<evidence type="ECO:0000256" key="6">
    <source>
        <dbReference type="RuleBase" id="RU363034"/>
    </source>
</evidence>
<dbReference type="InterPro" id="IPR033116">
    <property type="entry name" value="TRYPSIN_SER"/>
</dbReference>
<keyword evidence="3 6" id="KW-0378">Hydrolase</keyword>
<comment type="similarity">
    <text evidence="1">Belongs to the peptidase S1 family. Snake venom subfamily.</text>
</comment>
<dbReference type="SUPFAM" id="SSF50494">
    <property type="entry name" value="Trypsin-like serine proteases"/>
    <property type="match status" value="1"/>
</dbReference>
<keyword evidence="5" id="KW-1015">Disulfide bond</keyword>
<dbReference type="GeneID" id="112542361"/>
<evidence type="ECO:0000256" key="2">
    <source>
        <dbReference type="ARBA" id="ARBA00022670"/>
    </source>
</evidence>
<evidence type="ECO:0000313" key="9">
    <source>
        <dbReference type="Proteomes" id="UP000695026"/>
    </source>
</evidence>
<dbReference type="Gene3D" id="2.40.10.10">
    <property type="entry name" value="Trypsin-like serine proteases"/>
    <property type="match status" value="3"/>
</dbReference>
<dbReference type="RefSeq" id="XP_025030784.1">
    <property type="nucleotide sequence ID" value="XM_025175016.1"/>
</dbReference>
<dbReference type="AlphaFoldDB" id="A0A9F5MYA9"/>
<dbReference type="GO" id="GO:0006508">
    <property type="term" value="P:proteolysis"/>
    <property type="evidence" value="ECO:0007669"/>
    <property type="project" value="UniProtKB-KW"/>
</dbReference>
<name>A0A9F5MYA9_PYTBI</name>
<dbReference type="GO" id="GO:0035821">
    <property type="term" value="P:modulation of process of another organism"/>
    <property type="evidence" value="ECO:0007669"/>
    <property type="project" value="UniProtKB-ARBA"/>
</dbReference>
<dbReference type="OMA" id="HEAEVHY"/>
<evidence type="ECO:0000256" key="5">
    <source>
        <dbReference type="ARBA" id="ARBA00023157"/>
    </source>
</evidence>
<organism evidence="9 10">
    <name type="scientific">Python bivittatus</name>
    <name type="common">Burmese python</name>
    <name type="synonym">Python molurus bivittatus</name>
    <dbReference type="NCBI Taxonomy" id="176946"/>
    <lineage>
        <taxon>Eukaryota</taxon>
        <taxon>Metazoa</taxon>
        <taxon>Chordata</taxon>
        <taxon>Craniata</taxon>
        <taxon>Vertebrata</taxon>
        <taxon>Euteleostomi</taxon>
        <taxon>Lepidosauria</taxon>
        <taxon>Squamata</taxon>
        <taxon>Bifurcata</taxon>
        <taxon>Unidentata</taxon>
        <taxon>Episquamata</taxon>
        <taxon>Toxicofera</taxon>
        <taxon>Serpentes</taxon>
        <taxon>Henophidia</taxon>
        <taxon>Pythonidae</taxon>
        <taxon>Python</taxon>
    </lineage>
</organism>
<dbReference type="PROSITE" id="PS50240">
    <property type="entry name" value="TRYPSIN_DOM"/>
    <property type="match status" value="1"/>
</dbReference>
<dbReference type="SMART" id="SM00020">
    <property type="entry name" value="Tryp_SPc"/>
    <property type="match status" value="1"/>
</dbReference>
<dbReference type="GO" id="GO:0004252">
    <property type="term" value="F:serine-type endopeptidase activity"/>
    <property type="evidence" value="ECO:0007669"/>
    <property type="project" value="InterPro"/>
</dbReference>
<dbReference type="InterPro" id="IPR001314">
    <property type="entry name" value="Peptidase_S1A"/>
</dbReference>
<keyword evidence="2 6" id="KW-0645">Protease</keyword>
<evidence type="ECO:0000256" key="7">
    <source>
        <dbReference type="SAM" id="MobiDB-lite"/>
    </source>
</evidence>
<protein>
    <submittedName>
        <fullName evidence="10">Transmembrane protease serine 12-like</fullName>
    </submittedName>
</protein>
<feature type="domain" description="Peptidase S1" evidence="8">
    <location>
        <begin position="150"/>
        <end position="392"/>
    </location>
</feature>
<dbReference type="FunFam" id="2.40.10.10:FF:000003">
    <property type="entry name" value="Transmembrane serine protease 3"/>
    <property type="match status" value="1"/>
</dbReference>
<dbReference type="OrthoDB" id="10051896at2759"/>